<keyword evidence="3" id="KW-0712">Selenocysteine</keyword>
<organism evidence="8 9">
    <name type="scientific">Bos indicus x Bos taurus</name>
    <name type="common">Hybrid cattle</name>
    <dbReference type="NCBI Taxonomy" id="30522"/>
    <lineage>
        <taxon>Eukaryota</taxon>
        <taxon>Metazoa</taxon>
        <taxon>Chordata</taxon>
        <taxon>Craniata</taxon>
        <taxon>Vertebrata</taxon>
        <taxon>Euteleostomi</taxon>
        <taxon>Mammalia</taxon>
        <taxon>Eutheria</taxon>
        <taxon>Laurasiatheria</taxon>
        <taxon>Artiodactyla</taxon>
        <taxon>Ruminantia</taxon>
        <taxon>Pecora</taxon>
        <taxon>Bovidae</taxon>
        <taxon>Bovinae</taxon>
        <taxon>Bos</taxon>
    </lineage>
</organism>
<reference evidence="8" key="3">
    <citation type="submission" date="2025-09" db="UniProtKB">
        <authorList>
            <consortium name="Ensembl"/>
        </authorList>
    </citation>
    <scope>IDENTIFICATION</scope>
</reference>
<evidence type="ECO:0000313" key="8">
    <source>
        <dbReference type="Ensembl" id="ENSBIXP00000007270.1"/>
    </source>
</evidence>
<dbReference type="STRING" id="30522.A0A4W2C628"/>
<protein>
    <recommendedName>
        <fullName evidence="4">Selenoprotein M</fullName>
    </recommendedName>
</protein>
<dbReference type="InterPro" id="IPR038219">
    <property type="entry name" value="Sep15/SelM_sf"/>
</dbReference>
<proteinExistence type="inferred from homology"/>
<sequence length="141" mass="15725">MHLPLPPPPLLLLLAAVAAATTTFRPDWNRLQGLARARVETCGGQLNRLKEVKAFVTQDIPLYHNLVMKHLPGADPELVLLGHRFEELERIPLSDMTREEINALVQELGFYRKASPDEPVPPEYLRAPARPAGDAPDHSDL</sequence>
<reference evidence="8" key="2">
    <citation type="submission" date="2025-08" db="UniProtKB">
        <authorList>
            <consortium name="Ensembl"/>
        </authorList>
    </citation>
    <scope>IDENTIFICATION</scope>
</reference>
<keyword evidence="9" id="KW-1185">Reference proteome</keyword>
<reference evidence="8 9" key="1">
    <citation type="submission" date="2018-11" db="EMBL/GenBank/DDBJ databases">
        <title>Haplotype-resolved cattle genomes.</title>
        <authorList>
            <person name="Low W.Y."/>
            <person name="Tearle R."/>
            <person name="Bickhart D.M."/>
            <person name="Rosen B.D."/>
            <person name="Koren S."/>
            <person name="Rhie A."/>
            <person name="Hiendleder S."/>
            <person name="Phillippy A.M."/>
            <person name="Smith T.P.L."/>
            <person name="Williams J.L."/>
        </authorList>
    </citation>
    <scope>NUCLEOTIDE SEQUENCE [LARGE SCALE GENOMIC DNA]</scope>
</reference>
<evidence type="ECO:0000256" key="1">
    <source>
        <dbReference type="ARBA" id="ARBA00005742"/>
    </source>
</evidence>
<evidence type="ECO:0000259" key="7">
    <source>
        <dbReference type="Pfam" id="PF08806"/>
    </source>
</evidence>
<dbReference type="InterPro" id="IPR039992">
    <property type="entry name" value="Sep15_SelM"/>
</dbReference>
<accession>A0A4W2C628</accession>
<comment type="similarity">
    <text evidence="1">Belongs to the selenoprotein M/F family.</text>
</comment>
<feature type="chain" id="PRO_5021212361" description="Selenoprotein M" evidence="6">
    <location>
        <begin position="21"/>
        <end position="141"/>
    </location>
</feature>
<dbReference type="Gene3D" id="3.40.30.50">
    <property type="entry name" value="Sep15/SelM thioredoxin-like domain, active-site redox motif"/>
    <property type="match status" value="1"/>
</dbReference>
<feature type="signal peptide" evidence="6">
    <location>
        <begin position="1"/>
        <end position="20"/>
    </location>
</feature>
<feature type="region of interest" description="Disordered" evidence="5">
    <location>
        <begin position="114"/>
        <end position="141"/>
    </location>
</feature>
<dbReference type="SUPFAM" id="SSF52833">
    <property type="entry name" value="Thioredoxin-like"/>
    <property type="match status" value="1"/>
</dbReference>
<dbReference type="PANTHER" id="PTHR13077:SF7">
    <property type="entry name" value="SELENOPROTEIN M"/>
    <property type="match status" value="1"/>
</dbReference>
<evidence type="ECO:0000256" key="2">
    <source>
        <dbReference type="ARBA" id="ARBA00022729"/>
    </source>
</evidence>
<dbReference type="InterPro" id="IPR036249">
    <property type="entry name" value="Thioredoxin-like_sf"/>
</dbReference>
<evidence type="ECO:0000256" key="3">
    <source>
        <dbReference type="ARBA" id="ARBA00022933"/>
    </source>
</evidence>
<keyword evidence="2 6" id="KW-0732">Signal</keyword>
<evidence type="ECO:0000256" key="6">
    <source>
        <dbReference type="SAM" id="SignalP"/>
    </source>
</evidence>
<dbReference type="Proteomes" id="UP000314981">
    <property type="component" value="Chromosome 17"/>
</dbReference>
<name>A0A4W2C628_BOBOX</name>
<dbReference type="GO" id="GO:0005788">
    <property type="term" value="C:endoplasmic reticulum lumen"/>
    <property type="evidence" value="ECO:0007669"/>
    <property type="project" value="TreeGrafter"/>
</dbReference>
<dbReference type="PANTHER" id="PTHR13077">
    <property type="entry name" value="SELENOPROTEIN F"/>
    <property type="match status" value="1"/>
</dbReference>
<evidence type="ECO:0000313" key="9">
    <source>
        <dbReference type="Proteomes" id="UP000314981"/>
    </source>
</evidence>
<dbReference type="OMA" id="DWNRLHG"/>
<gene>
    <name evidence="8" type="primary">SELENOM</name>
</gene>
<evidence type="ECO:0000256" key="4">
    <source>
        <dbReference type="ARBA" id="ARBA00040773"/>
    </source>
</evidence>
<dbReference type="Ensembl" id="ENSBIXT00000002173.1">
    <property type="protein sequence ID" value="ENSBIXP00000007270.1"/>
    <property type="gene ID" value="ENSBIXG00000013240.1"/>
</dbReference>
<feature type="domain" description="Selenoprotein F/M" evidence="7">
    <location>
        <begin position="37"/>
        <end position="110"/>
    </location>
</feature>
<evidence type="ECO:0000256" key="5">
    <source>
        <dbReference type="SAM" id="MobiDB-lite"/>
    </source>
</evidence>
<dbReference type="InterPro" id="IPR014912">
    <property type="entry name" value="Sep15_SelM_dom"/>
</dbReference>
<dbReference type="Pfam" id="PF08806">
    <property type="entry name" value="Sep15_SelM"/>
    <property type="match status" value="1"/>
</dbReference>
<dbReference type="AlphaFoldDB" id="A0A4W2C628"/>
<dbReference type="GO" id="GO:0016491">
    <property type="term" value="F:oxidoreductase activity"/>
    <property type="evidence" value="ECO:0007669"/>
    <property type="project" value="TreeGrafter"/>
</dbReference>